<dbReference type="AlphaFoldDB" id="A0AAV4CQ91"/>
<evidence type="ECO:0000313" key="2">
    <source>
        <dbReference type="EMBL" id="GFO34010.1"/>
    </source>
</evidence>
<feature type="signal peptide" evidence="1">
    <location>
        <begin position="1"/>
        <end position="16"/>
    </location>
</feature>
<evidence type="ECO:0000313" key="3">
    <source>
        <dbReference type="Proteomes" id="UP000735302"/>
    </source>
</evidence>
<feature type="chain" id="PRO_5043842430" evidence="1">
    <location>
        <begin position="17"/>
        <end position="290"/>
    </location>
</feature>
<organism evidence="2 3">
    <name type="scientific">Plakobranchus ocellatus</name>
    <dbReference type="NCBI Taxonomy" id="259542"/>
    <lineage>
        <taxon>Eukaryota</taxon>
        <taxon>Metazoa</taxon>
        <taxon>Spiralia</taxon>
        <taxon>Lophotrochozoa</taxon>
        <taxon>Mollusca</taxon>
        <taxon>Gastropoda</taxon>
        <taxon>Heterobranchia</taxon>
        <taxon>Euthyneura</taxon>
        <taxon>Panpulmonata</taxon>
        <taxon>Sacoglossa</taxon>
        <taxon>Placobranchoidea</taxon>
        <taxon>Plakobranchidae</taxon>
        <taxon>Plakobranchus</taxon>
    </lineage>
</organism>
<comment type="caution">
    <text evidence="2">The sequence shown here is derived from an EMBL/GenBank/DDBJ whole genome shotgun (WGS) entry which is preliminary data.</text>
</comment>
<proteinExistence type="predicted"/>
<name>A0AAV4CQ91_9GAST</name>
<keyword evidence="3" id="KW-1185">Reference proteome</keyword>
<accession>A0AAV4CQ91</accession>
<sequence length="290" mass="32799">MILVIWLAALRRFIYATNYKYKGKIFVFGFDIGITYNYTGSQDNAAYSFRQRAFAENNINFVSSSGFVGQAFPFRPFGLDSVDFHNYDTGVHQAVSHEIANNRFRFQAPACGIDIGFVPFDLVLRLGQHQMPGLAIAISEMNVPTFLSLNDVMCLPKVDNGGELFKDIKRPSLSIEESLLLRAFKSSQIHWDEDQCTAISSTLNDCQQNRQNQGIRKCHWILREAKFMKCYDKMYGAERLLALYHSCVDSWCKNRACIQAITNIKESGCAFLTDVPELTSFINGSGCPQV</sequence>
<keyword evidence="1" id="KW-0732">Signal</keyword>
<dbReference type="Proteomes" id="UP000735302">
    <property type="component" value="Unassembled WGS sequence"/>
</dbReference>
<protein>
    <submittedName>
        <fullName evidence="2">Uncharacterized protein</fullName>
    </submittedName>
</protein>
<reference evidence="2 3" key="1">
    <citation type="journal article" date="2021" name="Elife">
        <title>Chloroplast acquisition without the gene transfer in kleptoplastic sea slugs, Plakobranchus ocellatus.</title>
        <authorList>
            <person name="Maeda T."/>
            <person name="Takahashi S."/>
            <person name="Yoshida T."/>
            <person name="Shimamura S."/>
            <person name="Takaki Y."/>
            <person name="Nagai Y."/>
            <person name="Toyoda A."/>
            <person name="Suzuki Y."/>
            <person name="Arimoto A."/>
            <person name="Ishii H."/>
            <person name="Satoh N."/>
            <person name="Nishiyama T."/>
            <person name="Hasebe M."/>
            <person name="Maruyama T."/>
            <person name="Minagawa J."/>
            <person name="Obokata J."/>
            <person name="Shigenobu S."/>
        </authorList>
    </citation>
    <scope>NUCLEOTIDE SEQUENCE [LARGE SCALE GENOMIC DNA]</scope>
</reference>
<dbReference type="EMBL" id="BLXT01006860">
    <property type="protein sequence ID" value="GFO34010.1"/>
    <property type="molecule type" value="Genomic_DNA"/>
</dbReference>
<gene>
    <name evidence="2" type="ORF">PoB_006051500</name>
</gene>
<evidence type="ECO:0000256" key="1">
    <source>
        <dbReference type="SAM" id="SignalP"/>
    </source>
</evidence>